<accession>A0A843YEV0</accession>
<feature type="transmembrane region" description="Helical" evidence="6">
    <location>
        <begin position="283"/>
        <end position="303"/>
    </location>
</feature>
<evidence type="ECO:0000256" key="4">
    <source>
        <dbReference type="ARBA" id="ARBA00022989"/>
    </source>
</evidence>
<comment type="subcellular location">
    <subcellularLocation>
        <location evidence="1">Cell membrane</location>
        <topology evidence="1">Multi-pass membrane protein</topology>
    </subcellularLocation>
</comment>
<reference evidence="8 9" key="1">
    <citation type="submission" date="2019-10" db="EMBL/GenBank/DDBJ databases">
        <title>Epibacterium sp. nov., isolated from seawater.</title>
        <authorList>
            <person name="Zhang X."/>
            <person name="Li N."/>
        </authorList>
    </citation>
    <scope>NUCLEOTIDE SEQUENCE [LARGE SCALE GENOMIC DNA]</scope>
    <source>
        <strain evidence="8 9">SM1979</strain>
    </source>
</reference>
<gene>
    <name evidence="8" type="ORF">GFB49_05920</name>
</gene>
<evidence type="ECO:0000256" key="3">
    <source>
        <dbReference type="ARBA" id="ARBA00022692"/>
    </source>
</evidence>
<feature type="transmembrane region" description="Helical" evidence="6">
    <location>
        <begin position="52"/>
        <end position="72"/>
    </location>
</feature>
<dbReference type="Pfam" id="PF07690">
    <property type="entry name" value="MFS_1"/>
    <property type="match status" value="1"/>
</dbReference>
<dbReference type="SUPFAM" id="SSF103473">
    <property type="entry name" value="MFS general substrate transporter"/>
    <property type="match status" value="1"/>
</dbReference>
<feature type="transmembrane region" description="Helical" evidence="6">
    <location>
        <begin position="375"/>
        <end position="395"/>
    </location>
</feature>
<evidence type="ECO:0000256" key="5">
    <source>
        <dbReference type="ARBA" id="ARBA00023136"/>
    </source>
</evidence>
<evidence type="ECO:0000259" key="7">
    <source>
        <dbReference type="PROSITE" id="PS50850"/>
    </source>
</evidence>
<dbReference type="PANTHER" id="PTHR43124">
    <property type="entry name" value="PURINE EFFLUX PUMP PBUE"/>
    <property type="match status" value="1"/>
</dbReference>
<proteinExistence type="predicted"/>
<dbReference type="CDD" id="cd17473">
    <property type="entry name" value="MFS_arabinose_efflux_permease_like"/>
    <property type="match status" value="1"/>
</dbReference>
<evidence type="ECO:0000313" key="9">
    <source>
        <dbReference type="Proteomes" id="UP000444174"/>
    </source>
</evidence>
<evidence type="ECO:0000256" key="2">
    <source>
        <dbReference type="ARBA" id="ARBA00022475"/>
    </source>
</evidence>
<feature type="transmembrane region" description="Helical" evidence="6">
    <location>
        <begin position="344"/>
        <end position="369"/>
    </location>
</feature>
<evidence type="ECO:0000256" key="6">
    <source>
        <dbReference type="SAM" id="Phobius"/>
    </source>
</evidence>
<organism evidence="8 9">
    <name type="scientific">Tritonibacter litoralis</name>
    <dbReference type="NCBI Taxonomy" id="2662264"/>
    <lineage>
        <taxon>Bacteria</taxon>
        <taxon>Pseudomonadati</taxon>
        <taxon>Pseudomonadota</taxon>
        <taxon>Alphaproteobacteria</taxon>
        <taxon>Rhodobacterales</taxon>
        <taxon>Paracoccaceae</taxon>
        <taxon>Tritonibacter</taxon>
    </lineage>
</organism>
<dbReference type="AlphaFoldDB" id="A0A843YEV0"/>
<sequence>MIDTYPTARLWTEPAAFALLLAASMMVMGNATLSPALPLLAAEFADDPLADWLSRFLVPAPSAAVVIFAPLAGRMADTMGRKPLMLWGVALFAGAGCAGFWLPDLRWMIASRLVLGVGMALILTTQIALLGDLFQGDRRQKMLGFQISARNISGLICISGAGVLATWDARLPFAIYGLAFLFLWVIARGLPDDGATRATPGDQSPAEGDAKPGRWMRSVMIIAVFQGILNMSFFVMPTQVPFFLNSLGVAAPVYAGATLGVMTLAAAIAAMRFAQVSAILSNAGTCVAGFGSMALGYGTLALAPGLEVAMLGATIVGIGYALASPVFAGMMLKAAPLHWRGRASGLLTTATFVGQLVSPALSIPAIQAWGFPVTYGILAVFLLLLAGGWAIWSGLQNAGIAARG</sequence>
<dbReference type="Gene3D" id="1.20.1250.20">
    <property type="entry name" value="MFS general substrate transporter like domains"/>
    <property type="match status" value="1"/>
</dbReference>
<evidence type="ECO:0000256" key="1">
    <source>
        <dbReference type="ARBA" id="ARBA00004651"/>
    </source>
</evidence>
<dbReference type="GO" id="GO:0022857">
    <property type="term" value="F:transmembrane transporter activity"/>
    <property type="evidence" value="ECO:0007669"/>
    <property type="project" value="InterPro"/>
</dbReference>
<dbReference type="InterPro" id="IPR036259">
    <property type="entry name" value="MFS_trans_sf"/>
</dbReference>
<dbReference type="PROSITE" id="PS50850">
    <property type="entry name" value="MFS"/>
    <property type="match status" value="1"/>
</dbReference>
<dbReference type="RefSeq" id="WP_153214916.1">
    <property type="nucleotide sequence ID" value="NZ_WIBF01000002.1"/>
</dbReference>
<comment type="caution">
    <text evidence="8">The sequence shown here is derived from an EMBL/GenBank/DDBJ whole genome shotgun (WGS) entry which is preliminary data.</text>
</comment>
<dbReference type="InterPro" id="IPR020846">
    <property type="entry name" value="MFS_dom"/>
</dbReference>
<feature type="transmembrane region" description="Helical" evidence="6">
    <location>
        <begin position="173"/>
        <end position="190"/>
    </location>
</feature>
<dbReference type="InterPro" id="IPR011701">
    <property type="entry name" value="MFS"/>
</dbReference>
<feature type="transmembrane region" description="Helical" evidence="6">
    <location>
        <begin position="84"/>
        <end position="103"/>
    </location>
</feature>
<evidence type="ECO:0000313" key="8">
    <source>
        <dbReference type="EMBL" id="MQQ07984.1"/>
    </source>
</evidence>
<keyword evidence="2" id="KW-1003">Cell membrane</keyword>
<keyword evidence="4 6" id="KW-1133">Transmembrane helix</keyword>
<protein>
    <submittedName>
        <fullName evidence="8">MFS transporter</fullName>
    </submittedName>
</protein>
<feature type="transmembrane region" description="Helical" evidence="6">
    <location>
        <begin position="309"/>
        <end position="332"/>
    </location>
</feature>
<dbReference type="GO" id="GO:0005886">
    <property type="term" value="C:plasma membrane"/>
    <property type="evidence" value="ECO:0007669"/>
    <property type="project" value="UniProtKB-SubCell"/>
</dbReference>
<feature type="transmembrane region" description="Helical" evidence="6">
    <location>
        <begin position="151"/>
        <end position="167"/>
    </location>
</feature>
<dbReference type="Proteomes" id="UP000444174">
    <property type="component" value="Unassembled WGS sequence"/>
</dbReference>
<keyword evidence="5 6" id="KW-0472">Membrane</keyword>
<feature type="domain" description="Major facilitator superfamily (MFS) profile" evidence="7">
    <location>
        <begin position="15"/>
        <end position="397"/>
    </location>
</feature>
<name>A0A843YEV0_9RHOB</name>
<feature type="transmembrane region" description="Helical" evidence="6">
    <location>
        <begin position="249"/>
        <end position="271"/>
    </location>
</feature>
<dbReference type="EMBL" id="WIBF01000002">
    <property type="protein sequence ID" value="MQQ07984.1"/>
    <property type="molecule type" value="Genomic_DNA"/>
</dbReference>
<dbReference type="PANTHER" id="PTHR43124:SF3">
    <property type="entry name" value="CHLORAMPHENICOL EFFLUX PUMP RV0191"/>
    <property type="match status" value="1"/>
</dbReference>
<keyword evidence="3 6" id="KW-0812">Transmembrane</keyword>
<feature type="transmembrane region" description="Helical" evidence="6">
    <location>
        <begin position="219"/>
        <end position="237"/>
    </location>
</feature>
<dbReference type="InterPro" id="IPR050189">
    <property type="entry name" value="MFS_Efflux_Transporters"/>
</dbReference>
<keyword evidence="9" id="KW-1185">Reference proteome</keyword>
<feature type="transmembrane region" description="Helical" evidence="6">
    <location>
        <begin position="109"/>
        <end position="130"/>
    </location>
</feature>